<dbReference type="InterPro" id="IPR010263">
    <property type="entry name" value="T6SS_TssK"/>
</dbReference>
<dbReference type="NCBIfam" id="TIGR03353">
    <property type="entry name" value="VI_chp_4"/>
    <property type="match status" value="1"/>
</dbReference>
<dbReference type="RefSeq" id="WP_184255915.1">
    <property type="nucleotide sequence ID" value="NZ_JACHIO010000009.1"/>
</dbReference>
<sequence length="449" mass="49591">MSKMLPVVWTKGVFLSPQHLQAQDRFFQDLLSFRVDALTFRSWGFMELAIDGGGVAGGSLEITSCSGLFPDHLAFDTNHGSPLPRARSLEECFPEGRQRCAFFLAIPQHREGGLNIGSERGGLSTRFFSELQLLRDETGQTASERPVALARNNLAILAEGETMEGSVLLPLALVERTEAGLYQLSSTFVPPLLDVHASSYLLGILRGLVELLVARSSQLAGVRRQRNESLADFSASDIANFWLLYTLNTELPGLRHLLGATRVHPETLFTAMLRLAGSLTTFSSTVEARDLPRYDHENLGACFSVLDALLRELLDTVVPSNFIALPLKLVHPTVYAAVIDKDEYLRSARFYLAVSSTIRRGELISRFPMLSKVGSGTQIEDLIRQALSGLRLVHVPVPPRAIPVRLDYQYFSIEASGLMWESVTRARNIAVYAPGELGDPQMELIILPQ</sequence>
<protein>
    <submittedName>
        <fullName evidence="1">Type VI secretion system protein ImpJ</fullName>
    </submittedName>
</protein>
<gene>
    <name evidence="1" type="ORF">HDF15_002561</name>
</gene>
<name>A0A7W7ZQD3_9BACT</name>
<organism evidence="1 2">
    <name type="scientific">Granulicella mallensis</name>
    <dbReference type="NCBI Taxonomy" id="940614"/>
    <lineage>
        <taxon>Bacteria</taxon>
        <taxon>Pseudomonadati</taxon>
        <taxon>Acidobacteriota</taxon>
        <taxon>Terriglobia</taxon>
        <taxon>Terriglobales</taxon>
        <taxon>Acidobacteriaceae</taxon>
        <taxon>Granulicella</taxon>
    </lineage>
</organism>
<dbReference type="PANTHER" id="PTHR35566:SF1">
    <property type="entry name" value="TYPE VI SECRETION SYSTEM BASEPLATE COMPONENT TSSK1"/>
    <property type="match status" value="1"/>
</dbReference>
<dbReference type="Proteomes" id="UP000584867">
    <property type="component" value="Unassembled WGS sequence"/>
</dbReference>
<accession>A0A7W7ZQD3</accession>
<dbReference type="PANTHER" id="PTHR35566">
    <property type="entry name" value="BLR3599 PROTEIN"/>
    <property type="match status" value="1"/>
</dbReference>
<evidence type="ECO:0000313" key="1">
    <source>
        <dbReference type="EMBL" id="MBB5064210.1"/>
    </source>
</evidence>
<dbReference type="EMBL" id="JACHIO010000009">
    <property type="protein sequence ID" value="MBB5064210.1"/>
    <property type="molecule type" value="Genomic_DNA"/>
</dbReference>
<evidence type="ECO:0000313" key="2">
    <source>
        <dbReference type="Proteomes" id="UP000584867"/>
    </source>
</evidence>
<comment type="caution">
    <text evidence="1">The sequence shown here is derived from an EMBL/GenBank/DDBJ whole genome shotgun (WGS) entry which is preliminary data.</text>
</comment>
<dbReference type="AlphaFoldDB" id="A0A7W7ZQD3"/>
<dbReference type="Pfam" id="PF05936">
    <property type="entry name" value="T6SS_VasE"/>
    <property type="match status" value="1"/>
</dbReference>
<reference evidence="1 2" key="1">
    <citation type="submission" date="2020-08" db="EMBL/GenBank/DDBJ databases">
        <title>Genomic Encyclopedia of Type Strains, Phase IV (KMG-V): Genome sequencing to study the core and pangenomes of soil and plant-associated prokaryotes.</title>
        <authorList>
            <person name="Whitman W."/>
        </authorList>
    </citation>
    <scope>NUCLEOTIDE SEQUENCE [LARGE SCALE GENOMIC DNA]</scope>
    <source>
        <strain evidence="1 2">X5P3</strain>
    </source>
</reference>
<proteinExistence type="predicted"/>